<dbReference type="Pfam" id="PF04237">
    <property type="entry name" value="YjbR"/>
    <property type="match status" value="1"/>
</dbReference>
<evidence type="ECO:0000313" key="1">
    <source>
        <dbReference type="EMBL" id="NBZ86637.1"/>
    </source>
</evidence>
<proteinExistence type="predicted"/>
<organism evidence="1 2">
    <name type="scientific">Stagnihabitans tardus</name>
    <dbReference type="NCBI Taxonomy" id="2699202"/>
    <lineage>
        <taxon>Bacteria</taxon>
        <taxon>Pseudomonadati</taxon>
        <taxon>Pseudomonadota</taxon>
        <taxon>Alphaproteobacteria</taxon>
        <taxon>Rhodobacterales</taxon>
        <taxon>Paracoccaceae</taxon>
        <taxon>Stagnihabitans</taxon>
    </lineage>
</organism>
<dbReference type="EMBL" id="JAABNR010000002">
    <property type="protein sequence ID" value="NBZ86637.1"/>
    <property type="molecule type" value="Genomic_DNA"/>
</dbReference>
<sequence length="117" mass="13711">MIATWDQLRDLAEGLGLPQVVRAYPFGHETLKAHGKNWVYWAALTDAAVFKADKAERDFLQDLDPERYPVHPHYQPHGLLLVRAGMIDPNWARERLVQTWRDMAPKRWLKDWEKAHA</sequence>
<keyword evidence="2" id="KW-1185">Reference proteome</keyword>
<evidence type="ECO:0008006" key="3">
    <source>
        <dbReference type="Google" id="ProtNLM"/>
    </source>
</evidence>
<dbReference type="RefSeq" id="WP_168773434.1">
    <property type="nucleotide sequence ID" value="NZ_JAABNR010000002.1"/>
</dbReference>
<reference evidence="1" key="1">
    <citation type="submission" date="2020-01" db="EMBL/GenBank/DDBJ databases">
        <authorList>
            <person name="Chen W.-M."/>
        </authorList>
    </citation>
    <scope>NUCLEOTIDE SEQUENCE</scope>
    <source>
        <strain evidence="1">CYK-10</strain>
    </source>
</reference>
<dbReference type="SUPFAM" id="SSF142906">
    <property type="entry name" value="YjbR-like"/>
    <property type="match status" value="1"/>
</dbReference>
<dbReference type="AlphaFoldDB" id="A0AAE4Y6A9"/>
<dbReference type="InterPro" id="IPR058532">
    <property type="entry name" value="YjbR/MT2646/Rv2570-like"/>
</dbReference>
<dbReference type="InterPro" id="IPR038056">
    <property type="entry name" value="YjbR-like_sf"/>
</dbReference>
<evidence type="ECO:0000313" key="2">
    <source>
        <dbReference type="Proteomes" id="UP001193501"/>
    </source>
</evidence>
<accession>A0AAE4Y6A9</accession>
<comment type="caution">
    <text evidence="1">The sequence shown here is derived from an EMBL/GenBank/DDBJ whole genome shotgun (WGS) entry which is preliminary data.</text>
</comment>
<gene>
    <name evidence="1" type="ORF">GV832_03515</name>
</gene>
<name>A0AAE4Y6A9_9RHOB</name>
<protein>
    <recommendedName>
        <fullName evidence="3">MmcQ/YjbR family DNA-binding protein</fullName>
    </recommendedName>
</protein>
<dbReference type="Proteomes" id="UP001193501">
    <property type="component" value="Unassembled WGS sequence"/>
</dbReference>